<protein>
    <recommendedName>
        <fullName evidence="5">C2H2-type domain-containing protein</fullName>
    </recommendedName>
</protein>
<organism evidence="6 7">
    <name type="scientific">Hibiscus trionum</name>
    <name type="common">Flower of an hour</name>
    <dbReference type="NCBI Taxonomy" id="183268"/>
    <lineage>
        <taxon>Eukaryota</taxon>
        <taxon>Viridiplantae</taxon>
        <taxon>Streptophyta</taxon>
        <taxon>Embryophyta</taxon>
        <taxon>Tracheophyta</taxon>
        <taxon>Spermatophyta</taxon>
        <taxon>Magnoliopsida</taxon>
        <taxon>eudicotyledons</taxon>
        <taxon>Gunneridae</taxon>
        <taxon>Pentapetalae</taxon>
        <taxon>rosids</taxon>
        <taxon>malvids</taxon>
        <taxon>Malvales</taxon>
        <taxon>Malvaceae</taxon>
        <taxon>Malvoideae</taxon>
        <taxon>Hibiscus</taxon>
    </lineage>
</organism>
<dbReference type="SUPFAM" id="SSF57667">
    <property type="entry name" value="beta-beta-alpha zinc fingers"/>
    <property type="match status" value="3"/>
</dbReference>
<dbReference type="Pfam" id="PF12171">
    <property type="entry name" value="zf-C2H2_jaz"/>
    <property type="match status" value="1"/>
</dbReference>
<dbReference type="Gene3D" id="3.30.160.60">
    <property type="entry name" value="Classic Zinc Finger"/>
    <property type="match status" value="3"/>
</dbReference>
<dbReference type="InterPro" id="IPR013087">
    <property type="entry name" value="Znf_C2H2_type"/>
</dbReference>
<feature type="region of interest" description="Disordered" evidence="4">
    <location>
        <begin position="256"/>
        <end position="282"/>
    </location>
</feature>
<dbReference type="GO" id="GO:0003676">
    <property type="term" value="F:nucleic acid binding"/>
    <property type="evidence" value="ECO:0007669"/>
    <property type="project" value="InterPro"/>
</dbReference>
<dbReference type="GO" id="GO:0008270">
    <property type="term" value="F:zinc ion binding"/>
    <property type="evidence" value="ECO:0007669"/>
    <property type="project" value="UniProtKB-KW"/>
</dbReference>
<accession>A0A9W7MIJ5</accession>
<dbReference type="SMART" id="SM00355">
    <property type="entry name" value="ZnF_C2H2"/>
    <property type="match status" value="3"/>
</dbReference>
<evidence type="ECO:0000313" key="6">
    <source>
        <dbReference type="EMBL" id="GMJ05783.1"/>
    </source>
</evidence>
<dbReference type="SMART" id="SM00451">
    <property type="entry name" value="ZnF_U1"/>
    <property type="match status" value="3"/>
</dbReference>
<dbReference type="EMBL" id="BSYR01000045">
    <property type="protein sequence ID" value="GMJ05783.1"/>
    <property type="molecule type" value="Genomic_DNA"/>
</dbReference>
<comment type="caution">
    <text evidence="6">The sequence shown here is derived from an EMBL/GenBank/DDBJ whole genome shotgun (WGS) entry which is preliminary data.</text>
</comment>
<keyword evidence="3" id="KW-0862">Zinc</keyword>
<dbReference type="PANTHER" id="PTHR45762">
    <property type="entry name" value="ZINC FINGER RNA-BINDING PROTEIN"/>
    <property type="match status" value="1"/>
</dbReference>
<keyword evidence="2" id="KW-0863">Zinc-finger</keyword>
<dbReference type="Pfam" id="PF12874">
    <property type="entry name" value="zf-met"/>
    <property type="match status" value="2"/>
</dbReference>
<dbReference type="PANTHER" id="PTHR45762:SF3">
    <property type="entry name" value="ZINC-FINGER PROTEIN AT 72D, ISOFORM B"/>
    <property type="match status" value="1"/>
</dbReference>
<dbReference type="InterPro" id="IPR036236">
    <property type="entry name" value="Znf_C2H2_sf"/>
</dbReference>
<dbReference type="AlphaFoldDB" id="A0A9W7MIJ5"/>
<feature type="region of interest" description="Disordered" evidence="4">
    <location>
        <begin position="53"/>
        <end position="126"/>
    </location>
</feature>
<keyword evidence="1" id="KW-0479">Metal-binding</keyword>
<dbReference type="PROSITE" id="PS00028">
    <property type="entry name" value="ZINC_FINGER_C2H2_1"/>
    <property type="match status" value="1"/>
</dbReference>
<evidence type="ECO:0000256" key="4">
    <source>
        <dbReference type="SAM" id="MobiDB-lite"/>
    </source>
</evidence>
<dbReference type="InterPro" id="IPR003604">
    <property type="entry name" value="Matrin/U1-like-C_Znf_C2H2"/>
</dbReference>
<sequence length="303" mass="34824">MDSDFSFEYLLQSPQENTTGEEEEERTIQRETSYKRKLEELLWRPFLDYGDETMAAQMQSPSRNPSRPNPRCSGQEQLAAPSHLECGRTPPTRTNSGSGPSDPMVSRRKQVESPSKSPPQQLQPSNYFSLNDQPVHFYCEICQVPCSGSLNYNNHLNGKKHKVKFEELKFGWKDEGDDDCVTDNPKLWIRCEKCKIWCIDENALKQHLAGKKHKKMQKKLETVGGEMGEELECALCGIGCSSKELLQLHLKGKKHREELQKREARETGGGKEGRNREKNHFMNGLEVKKRQWRDLIRDNGANN</sequence>
<gene>
    <name evidence="6" type="ORF">HRI_004247500</name>
</gene>
<evidence type="ECO:0000313" key="7">
    <source>
        <dbReference type="Proteomes" id="UP001165190"/>
    </source>
</evidence>
<evidence type="ECO:0000256" key="1">
    <source>
        <dbReference type="ARBA" id="ARBA00022723"/>
    </source>
</evidence>
<keyword evidence="7" id="KW-1185">Reference proteome</keyword>
<evidence type="ECO:0000256" key="3">
    <source>
        <dbReference type="ARBA" id="ARBA00022833"/>
    </source>
</evidence>
<proteinExistence type="predicted"/>
<evidence type="ECO:0000256" key="2">
    <source>
        <dbReference type="ARBA" id="ARBA00022771"/>
    </source>
</evidence>
<reference evidence="6" key="1">
    <citation type="submission" date="2023-05" db="EMBL/GenBank/DDBJ databases">
        <title>Genome and transcriptome analyses reveal genes involved in the formation of fine ridges on petal epidermal cells in Hibiscus trionum.</title>
        <authorList>
            <person name="Koshimizu S."/>
            <person name="Masuda S."/>
            <person name="Ishii T."/>
            <person name="Shirasu K."/>
            <person name="Hoshino A."/>
            <person name="Arita M."/>
        </authorList>
    </citation>
    <scope>NUCLEOTIDE SEQUENCE</scope>
    <source>
        <strain evidence="6">Hamamatsu line</strain>
    </source>
</reference>
<feature type="compositionally biased region" description="Low complexity" evidence="4">
    <location>
        <begin position="60"/>
        <end position="71"/>
    </location>
</feature>
<feature type="domain" description="C2H2-type" evidence="5">
    <location>
        <begin position="233"/>
        <end position="255"/>
    </location>
</feature>
<evidence type="ECO:0000259" key="5">
    <source>
        <dbReference type="PROSITE" id="PS00028"/>
    </source>
</evidence>
<dbReference type="InterPro" id="IPR022755">
    <property type="entry name" value="Znf_C2H2_jaz"/>
</dbReference>
<feature type="compositionally biased region" description="Low complexity" evidence="4">
    <location>
        <begin position="113"/>
        <end position="125"/>
    </location>
</feature>
<feature type="region of interest" description="Disordered" evidence="4">
    <location>
        <begin position="1"/>
        <end position="31"/>
    </location>
</feature>
<name>A0A9W7MIJ5_HIBTR</name>
<dbReference type="Proteomes" id="UP001165190">
    <property type="component" value="Unassembled WGS sequence"/>
</dbReference>
<dbReference type="OrthoDB" id="434647at2759"/>